<reference evidence="15 16" key="1">
    <citation type="submission" date="2016-10" db="EMBL/GenBank/DDBJ databases">
        <authorList>
            <person name="de Groot N.N."/>
        </authorList>
    </citation>
    <scope>NUCLEOTIDE SEQUENCE [LARGE SCALE GENOMIC DNA]</scope>
    <source>
        <strain evidence="15 16">DSM 25186</strain>
    </source>
</reference>
<keyword evidence="7 11" id="KW-0067">ATP-binding</keyword>
<evidence type="ECO:0000256" key="9">
    <source>
        <dbReference type="ARBA" id="ARBA00023125"/>
    </source>
</evidence>
<dbReference type="PANTHER" id="PTHR32472">
    <property type="entry name" value="DNA REPAIR PROTEIN RADA"/>
    <property type="match status" value="1"/>
</dbReference>
<keyword evidence="1 11" id="KW-0479">Metal-binding</keyword>
<dbReference type="Pfam" id="PF13481">
    <property type="entry name" value="AAA_25"/>
    <property type="match status" value="1"/>
</dbReference>
<dbReference type="GO" id="GO:0005829">
    <property type="term" value="C:cytosol"/>
    <property type="evidence" value="ECO:0007669"/>
    <property type="project" value="TreeGrafter"/>
</dbReference>
<evidence type="ECO:0000256" key="13">
    <source>
        <dbReference type="RuleBase" id="RU003555"/>
    </source>
</evidence>
<dbReference type="InterPro" id="IPR020568">
    <property type="entry name" value="Ribosomal_Su5_D2-typ_SF"/>
</dbReference>
<dbReference type="SMART" id="SM00382">
    <property type="entry name" value="AAA"/>
    <property type="match status" value="1"/>
</dbReference>
<keyword evidence="6 13" id="KW-0862">Zinc</keyword>
<name>A0A1G9DNV4_9BACT</name>
<dbReference type="EMBL" id="FNFO01000003">
    <property type="protein sequence ID" value="SDK65556.1"/>
    <property type="molecule type" value="Genomic_DNA"/>
</dbReference>
<dbReference type="Proteomes" id="UP000198510">
    <property type="component" value="Unassembled WGS sequence"/>
</dbReference>
<dbReference type="GO" id="GO:0016787">
    <property type="term" value="F:hydrolase activity"/>
    <property type="evidence" value="ECO:0007669"/>
    <property type="project" value="UniProtKB-KW"/>
</dbReference>
<keyword evidence="10 11" id="KW-0234">DNA repair</keyword>
<dbReference type="Gene3D" id="3.30.230.10">
    <property type="match status" value="1"/>
</dbReference>
<dbReference type="PROSITE" id="PS50162">
    <property type="entry name" value="RECA_2"/>
    <property type="match status" value="1"/>
</dbReference>
<comment type="function">
    <text evidence="13">DNA-dependent ATPase involved in processing of recombination intermediates, plays a role in repairing DNA breaks. Stimulates the branch migration of RecA-mediated strand transfer reactions, allowing the 3' invading strand to extend heteroduplex DNA faster. Binds ssDNA in the presence of ADP but not other nucleotides, has ATPase activity that is stimulated by ssDNA and various branched DNA structures, but inhibited by SSB. Does not have RecA's homology-searching function.</text>
</comment>
<dbReference type="GO" id="GO:0008270">
    <property type="term" value="F:zinc ion binding"/>
    <property type="evidence" value="ECO:0007669"/>
    <property type="project" value="UniProtKB-KW"/>
</dbReference>
<dbReference type="PRINTS" id="PR01874">
    <property type="entry name" value="DNAREPAIRADA"/>
</dbReference>
<keyword evidence="4 13" id="KW-0863">Zinc-finger</keyword>
<evidence type="ECO:0000256" key="6">
    <source>
        <dbReference type="ARBA" id="ARBA00022833"/>
    </source>
</evidence>
<organism evidence="15 16">
    <name type="scientific">Catalinimonas alkaloidigena</name>
    <dbReference type="NCBI Taxonomy" id="1075417"/>
    <lineage>
        <taxon>Bacteria</taxon>
        <taxon>Pseudomonadati</taxon>
        <taxon>Bacteroidota</taxon>
        <taxon>Cytophagia</taxon>
        <taxon>Cytophagales</taxon>
        <taxon>Catalimonadaceae</taxon>
        <taxon>Catalinimonas</taxon>
    </lineage>
</organism>
<dbReference type="HAMAP" id="MF_01498">
    <property type="entry name" value="RadA_bact"/>
    <property type="match status" value="1"/>
</dbReference>
<dbReference type="OrthoDB" id="9803906at2"/>
<keyword evidence="9 11" id="KW-0238">DNA-binding</keyword>
<dbReference type="InterPro" id="IPR020588">
    <property type="entry name" value="RecA_ATP-bd"/>
</dbReference>
<keyword evidence="5" id="KW-0378">Hydrolase</keyword>
<dbReference type="AlphaFoldDB" id="A0A1G9DNV4"/>
<evidence type="ECO:0000256" key="3">
    <source>
        <dbReference type="ARBA" id="ARBA00022763"/>
    </source>
</evidence>
<keyword evidence="3 11" id="KW-0227">DNA damage</keyword>
<dbReference type="SUPFAM" id="SSF52540">
    <property type="entry name" value="P-loop containing nucleoside triphosphate hydrolases"/>
    <property type="match status" value="1"/>
</dbReference>
<evidence type="ECO:0000256" key="10">
    <source>
        <dbReference type="ARBA" id="ARBA00023204"/>
    </source>
</evidence>
<dbReference type="GO" id="GO:0005524">
    <property type="term" value="F:ATP binding"/>
    <property type="evidence" value="ECO:0007669"/>
    <property type="project" value="UniProtKB-UniRule"/>
</dbReference>
<dbReference type="GO" id="GO:0140664">
    <property type="term" value="F:ATP-dependent DNA damage sensor activity"/>
    <property type="evidence" value="ECO:0007669"/>
    <property type="project" value="InterPro"/>
</dbReference>
<comment type="domain">
    <text evidence="11">The middle region has homology to RecA with ATPase motifs including the RadA KNRFG motif, while the C-terminus is homologous to Lon protease.</text>
</comment>
<feature type="domain" description="RecA family profile 1" evidence="14">
    <location>
        <begin position="70"/>
        <end position="217"/>
    </location>
</feature>
<evidence type="ECO:0000256" key="12">
    <source>
        <dbReference type="NCBIfam" id="TIGR00416"/>
    </source>
</evidence>
<keyword evidence="16" id="KW-1185">Reference proteome</keyword>
<dbReference type="NCBIfam" id="TIGR00416">
    <property type="entry name" value="sms"/>
    <property type="match status" value="1"/>
</dbReference>
<dbReference type="Pfam" id="PF18073">
    <property type="entry name" value="Zn_ribbon_LapB"/>
    <property type="match status" value="1"/>
</dbReference>
<accession>A0A1G9DNV4</accession>
<evidence type="ECO:0000256" key="2">
    <source>
        <dbReference type="ARBA" id="ARBA00022741"/>
    </source>
</evidence>
<evidence type="ECO:0000256" key="1">
    <source>
        <dbReference type="ARBA" id="ARBA00022723"/>
    </source>
</evidence>
<dbReference type="SUPFAM" id="SSF54211">
    <property type="entry name" value="Ribosomal protein S5 domain 2-like"/>
    <property type="match status" value="1"/>
</dbReference>
<proteinExistence type="inferred from homology"/>
<dbReference type="RefSeq" id="WP_089681188.1">
    <property type="nucleotide sequence ID" value="NZ_FNFO01000003.1"/>
</dbReference>
<feature type="short sequence motif" description="RadA KNRFG motif" evidence="11">
    <location>
        <begin position="254"/>
        <end position="258"/>
    </location>
</feature>
<evidence type="ECO:0000259" key="14">
    <source>
        <dbReference type="PROSITE" id="PS50162"/>
    </source>
</evidence>
<protein>
    <recommendedName>
        <fullName evidence="11 12">DNA repair protein RadA</fullName>
    </recommendedName>
</protein>
<dbReference type="STRING" id="1075417.SAMN05421823_103197"/>
<evidence type="ECO:0000256" key="8">
    <source>
        <dbReference type="ARBA" id="ARBA00023016"/>
    </source>
</evidence>
<evidence type="ECO:0000256" key="7">
    <source>
        <dbReference type="ARBA" id="ARBA00022840"/>
    </source>
</evidence>
<comment type="similarity">
    <text evidence="11 13">Belongs to the RecA family. RadA subfamily.</text>
</comment>
<dbReference type="InterPro" id="IPR003593">
    <property type="entry name" value="AAA+_ATPase"/>
</dbReference>
<evidence type="ECO:0000313" key="15">
    <source>
        <dbReference type="EMBL" id="SDK65556.1"/>
    </source>
</evidence>
<comment type="function">
    <text evidence="11">Plays a role in repairing double-strand DNA breaks, probably involving stabilizing or processing branched DNA or blocked replication forks.</text>
</comment>
<gene>
    <name evidence="11" type="primary">radA</name>
    <name evidence="15" type="ORF">SAMN05421823_103197</name>
</gene>
<dbReference type="FunFam" id="3.40.50.300:FF:000050">
    <property type="entry name" value="DNA repair protein RadA"/>
    <property type="match status" value="1"/>
</dbReference>
<feature type="region of interest" description="Lon-protease-like" evidence="11">
    <location>
        <begin position="353"/>
        <end position="456"/>
    </location>
</feature>
<dbReference type="InterPro" id="IPR027417">
    <property type="entry name" value="P-loop_NTPase"/>
</dbReference>
<dbReference type="InterPro" id="IPR041166">
    <property type="entry name" value="Rubredoxin_2"/>
</dbReference>
<dbReference type="GO" id="GO:0000725">
    <property type="term" value="P:recombinational repair"/>
    <property type="evidence" value="ECO:0007669"/>
    <property type="project" value="UniProtKB-UniRule"/>
</dbReference>
<sequence length="456" mass="49997">MAKAKTVYFCQNCGAQSPKWLGRCPACGEWNTYVEEVVQKEEKGNWRPAGKPDRTVAAKPRAIRDITYQQEHRTATYDQELNRVLGGGIVPGSLVLIGGEPGIGKSTLMLQIAVSLQGKKVLYVSGEESEQQIKMRAERIAPSGDECYILTETATQNIFQQADALKPDLMVIDSIQTLQSSLVESGAGSVSQVRECTAELMKFAKETGVPVFLIGHINKEGSLAGPKVLEHMVDTVLQFEGERHGSYRILRTTKNRFGSTSELGIYEMVSDGLRQVNNPSEILITQREEDLSGVTIGAMLEGNRPLLIEIQSLVSAATYGTPQRSSTGFDNKRLQMLLAVLEKRGGFRLGVQDVFLNIAGGLKVEDPAIDLAVCTSIISSYEDREVSGSTCFAGEVGLGGEVRAVSRVENRIREAAKLGFKEIFISRYSTKGLNLDQFPIRVHAVSKIDEVFDRVM</sequence>
<evidence type="ECO:0000256" key="11">
    <source>
        <dbReference type="HAMAP-Rule" id="MF_01498"/>
    </source>
</evidence>
<evidence type="ECO:0000256" key="5">
    <source>
        <dbReference type="ARBA" id="ARBA00022801"/>
    </source>
</evidence>
<dbReference type="GO" id="GO:0003684">
    <property type="term" value="F:damaged DNA binding"/>
    <property type="evidence" value="ECO:0007669"/>
    <property type="project" value="InterPro"/>
</dbReference>
<evidence type="ECO:0000256" key="4">
    <source>
        <dbReference type="ARBA" id="ARBA00022771"/>
    </source>
</evidence>
<dbReference type="CDD" id="cd01121">
    <property type="entry name" value="RadA_SMS_N"/>
    <property type="match status" value="1"/>
</dbReference>
<keyword evidence="2 11" id="KW-0547">Nucleotide-binding</keyword>
<dbReference type="PANTHER" id="PTHR32472:SF10">
    <property type="entry name" value="DNA REPAIR PROTEIN RADA-LIKE PROTEIN"/>
    <property type="match status" value="1"/>
</dbReference>
<feature type="binding site" evidence="11">
    <location>
        <begin position="99"/>
        <end position="106"/>
    </location>
    <ligand>
        <name>ATP</name>
        <dbReference type="ChEBI" id="CHEBI:30616"/>
    </ligand>
</feature>
<dbReference type="InterPro" id="IPR014721">
    <property type="entry name" value="Ribsml_uS5_D2-typ_fold_subgr"/>
</dbReference>
<dbReference type="Pfam" id="PF13541">
    <property type="entry name" value="ChlI"/>
    <property type="match status" value="1"/>
</dbReference>
<dbReference type="InterPro" id="IPR004504">
    <property type="entry name" value="DNA_repair_RadA"/>
</dbReference>
<evidence type="ECO:0000313" key="16">
    <source>
        <dbReference type="Proteomes" id="UP000198510"/>
    </source>
</evidence>
<keyword evidence="8 11" id="KW-0346">Stress response</keyword>
<dbReference type="Gene3D" id="3.40.50.300">
    <property type="entry name" value="P-loop containing nucleotide triphosphate hydrolases"/>
    <property type="match status" value="1"/>
</dbReference>